<keyword evidence="4" id="KW-1185">Reference proteome</keyword>
<dbReference type="InterPro" id="IPR056594">
    <property type="entry name" value="AT5G49610-like_b-prop"/>
</dbReference>
<evidence type="ECO:0000259" key="2">
    <source>
        <dbReference type="Pfam" id="PF23635"/>
    </source>
</evidence>
<name>A0ABC9FK61_9POAL</name>
<dbReference type="Gene3D" id="1.20.1280.50">
    <property type="match status" value="1"/>
</dbReference>
<dbReference type="EMBL" id="OZ075116">
    <property type="protein sequence ID" value="CAL5077112.1"/>
    <property type="molecule type" value="Genomic_DNA"/>
</dbReference>
<dbReference type="Pfam" id="PF12937">
    <property type="entry name" value="F-box-like"/>
    <property type="match status" value="1"/>
</dbReference>
<dbReference type="PANTHER" id="PTHR32133">
    <property type="entry name" value="OS07G0120400 PROTEIN"/>
    <property type="match status" value="1"/>
</dbReference>
<protein>
    <recommendedName>
        <fullName evidence="5">F-box domain-containing protein</fullName>
    </recommendedName>
</protein>
<evidence type="ECO:0000313" key="3">
    <source>
        <dbReference type="EMBL" id="CAL5077112.1"/>
    </source>
</evidence>
<dbReference type="PANTHER" id="PTHR32133:SF327">
    <property type="entry name" value="F-BOX DOMAIN-CONTAINING PROTEIN"/>
    <property type="match status" value="1"/>
</dbReference>
<dbReference type="AlphaFoldDB" id="A0ABC9FK61"/>
<dbReference type="Proteomes" id="UP001497457">
    <property type="component" value="Chromosome 6rd"/>
</dbReference>
<gene>
    <name evidence="3" type="ORF">URODEC1_LOCUS106510</name>
</gene>
<evidence type="ECO:0000259" key="1">
    <source>
        <dbReference type="Pfam" id="PF12937"/>
    </source>
</evidence>
<feature type="domain" description="F-box" evidence="1">
    <location>
        <begin position="16"/>
        <end position="59"/>
    </location>
</feature>
<evidence type="ECO:0000313" key="4">
    <source>
        <dbReference type="Proteomes" id="UP001497457"/>
    </source>
</evidence>
<sequence length="423" mass="47755">MQQPTTRSRALPSLMEELVEEILLRLPPEEPPAHLVRAAMVCKAWRRILSDGGFRRRYCRFHRDRRAMPTLLGYVCRSSTGPGPQFVPTTSYFSPPPLPTRYGYRAIDCRHGRVLIRVASEDDSREDLIVCSLVTGIRHHLSFPACTHKHRAYDCMCSFTWAVLCARHQRGGCDHLHCHSGPFLVVSVQTDYQAVGEHTLHMRVSVYSSETGAWSAQTAYCAIQNHCDVGGCMNPNLLIGDALYFIVACHVIKILRYDLCGHGLSVIDAPQLVFSEIVLIEIDGGPGIVQLDHDCSVYTWSLRHVDAYGVGEWVRHNNVVQLETMIPTIYDIRYPEDYTIRFAEGTNTVLLGLYGIGVFTLDLNSRQLREVNFNETCGKNCMLPYVSFYIPGIPLVPFFNFLSSHDPLMNMQSHDQTKCDNGT</sequence>
<evidence type="ECO:0008006" key="5">
    <source>
        <dbReference type="Google" id="ProtNLM"/>
    </source>
</evidence>
<dbReference type="Pfam" id="PF23635">
    <property type="entry name" value="Beta-prop_AT5G49610-like"/>
    <property type="match status" value="1"/>
</dbReference>
<reference evidence="3" key="1">
    <citation type="submission" date="2024-10" db="EMBL/GenBank/DDBJ databases">
        <authorList>
            <person name="Ryan C."/>
        </authorList>
    </citation>
    <scope>NUCLEOTIDE SEQUENCE [LARGE SCALE GENOMIC DNA]</scope>
</reference>
<dbReference type="InterPro" id="IPR001810">
    <property type="entry name" value="F-box_dom"/>
</dbReference>
<organism evidence="3 4">
    <name type="scientific">Urochloa decumbens</name>
    <dbReference type="NCBI Taxonomy" id="240449"/>
    <lineage>
        <taxon>Eukaryota</taxon>
        <taxon>Viridiplantae</taxon>
        <taxon>Streptophyta</taxon>
        <taxon>Embryophyta</taxon>
        <taxon>Tracheophyta</taxon>
        <taxon>Spermatophyta</taxon>
        <taxon>Magnoliopsida</taxon>
        <taxon>Liliopsida</taxon>
        <taxon>Poales</taxon>
        <taxon>Poaceae</taxon>
        <taxon>PACMAD clade</taxon>
        <taxon>Panicoideae</taxon>
        <taxon>Panicodae</taxon>
        <taxon>Paniceae</taxon>
        <taxon>Melinidinae</taxon>
        <taxon>Urochloa</taxon>
    </lineage>
</organism>
<accession>A0ABC9FK61</accession>
<dbReference type="InterPro" id="IPR036047">
    <property type="entry name" value="F-box-like_dom_sf"/>
</dbReference>
<proteinExistence type="predicted"/>
<feature type="domain" description="F-box protein AT5G49610-like beta-propeller" evidence="2">
    <location>
        <begin position="107"/>
        <end position="372"/>
    </location>
</feature>
<dbReference type="SUPFAM" id="SSF81383">
    <property type="entry name" value="F-box domain"/>
    <property type="match status" value="1"/>
</dbReference>